<accession>A0A8K0TUC5</accession>
<keyword evidence="2" id="KW-0560">Oxidoreductase</keyword>
<keyword evidence="5" id="KW-0472">Membrane</keyword>
<dbReference type="GO" id="GO:0016491">
    <property type="term" value="F:oxidoreductase activity"/>
    <property type="evidence" value="ECO:0007669"/>
    <property type="project" value="UniProtKB-KW"/>
</dbReference>
<dbReference type="OrthoDB" id="3687641at2759"/>
<keyword evidence="7" id="KW-1185">Reference proteome</keyword>
<evidence type="ECO:0000256" key="5">
    <source>
        <dbReference type="SAM" id="Phobius"/>
    </source>
</evidence>
<reference evidence="6" key="1">
    <citation type="journal article" date="2021" name="Nat. Commun.">
        <title>Genetic determinants of endophytism in the Arabidopsis root mycobiome.</title>
        <authorList>
            <person name="Mesny F."/>
            <person name="Miyauchi S."/>
            <person name="Thiergart T."/>
            <person name="Pickel B."/>
            <person name="Atanasova L."/>
            <person name="Karlsson M."/>
            <person name="Huettel B."/>
            <person name="Barry K.W."/>
            <person name="Haridas S."/>
            <person name="Chen C."/>
            <person name="Bauer D."/>
            <person name="Andreopoulos W."/>
            <person name="Pangilinan J."/>
            <person name="LaButti K."/>
            <person name="Riley R."/>
            <person name="Lipzen A."/>
            <person name="Clum A."/>
            <person name="Drula E."/>
            <person name="Henrissat B."/>
            <person name="Kohler A."/>
            <person name="Grigoriev I.V."/>
            <person name="Martin F.M."/>
            <person name="Hacquard S."/>
        </authorList>
    </citation>
    <scope>NUCLEOTIDE SEQUENCE</scope>
    <source>
        <strain evidence="6">MPI-CAGE-AT-0016</strain>
    </source>
</reference>
<dbReference type="PANTHER" id="PTHR33365">
    <property type="entry name" value="YALI0B05434P"/>
    <property type="match status" value="1"/>
</dbReference>
<feature type="transmembrane region" description="Helical" evidence="5">
    <location>
        <begin position="45"/>
        <end position="69"/>
    </location>
</feature>
<dbReference type="Pfam" id="PF11807">
    <property type="entry name" value="UstYa"/>
    <property type="match status" value="1"/>
</dbReference>
<keyword evidence="5" id="KW-0812">Transmembrane</keyword>
<sequence>MGFDYQHPDAGQSTEDLHSPSSTLEDACDNIRQRPSPRRSAWSVILYWASRLALLVWLLVVFAASFVVLESLRDSLGRRLSLIQDPTGNIPHFPILPREIKLEANKYTLDPDNSTMADVKKVEKLWSALLPVGQGFLSPKHRLDELPEISSDPAGNPAYPVAVFHELHCLYMVMAGYNGLAMGQKEQHPHMRHCFDYLRQAIMCHADTTIEGKFDVTVGDLSEDAEDSQARFATHVCKDYSAVVKWANDHRTNEYVGIVNAHRPGHEKSHHDG</sequence>
<dbReference type="EMBL" id="JAGPXD010000001">
    <property type="protein sequence ID" value="KAH7376919.1"/>
    <property type="molecule type" value="Genomic_DNA"/>
</dbReference>
<dbReference type="InterPro" id="IPR021765">
    <property type="entry name" value="UstYa-like"/>
</dbReference>
<evidence type="ECO:0000313" key="7">
    <source>
        <dbReference type="Proteomes" id="UP000813385"/>
    </source>
</evidence>
<dbReference type="AlphaFoldDB" id="A0A8K0TUC5"/>
<comment type="pathway">
    <text evidence="1">Mycotoxin biosynthesis.</text>
</comment>
<feature type="region of interest" description="Disordered" evidence="4">
    <location>
        <begin position="1"/>
        <end position="28"/>
    </location>
</feature>
<evidence type="ECO:0000313" key="6">
    <source>
        <dbReference type="EMBL" id="KAH7376919.1"/>
    </source>
</evidence>
<feature type="compositionally biased region" description="Polar residues" evidence="4">
    <location>
        <begin position="11"/>
        <end position="24"/>
    </location>
</feature>
<organism evidence="6 7">
    <name type="scientific">Plectosphaerella cucumerina</name>
    <dbReference type="NCBI Taxonomy" id="40658"/>
    <lineage>
        <taxon>Eukaryota</taxon>
        <taxon>Fungi</taxon>
        <taxon>Dikarya</taxon>
        <taxon>Ascomycota</taxon>
        <taxon>Pezizomycotina</taxon>
        <taxon>Sordariomycetes</taxon>
        <taxon>Hypocreomycetidae</taxon>
        <taxon>Glomerellales</taxon>
        <taxon>Plectosphaerellaceae</taxon>
        <taxon>Plectosphaerella</taxon>
    </lineage>
</organism>
<evidence type="ECO:0000256" key="3">
    <source>
        <dbReference type="ARBA" id="ARBA00035112"/>
    </source>
</evidence>
<protein>
    <recommendedName>
        <fullName evidence="8">Oxidase ustYa</fullName>
    </recommendedName>
</protein>
<comment type="caution">
    <text evidence="6">The sequence shown here is derived from an EMBL/GenBank/DDBJ whole genome shotgun (WGS) entry which is preliminary data.</text>
</comment>
<proteinExistence type="inferred from homology"/>
<evidence type="ECO:0000256" key="1">
    <source>
        <dbReference type="ARBA" id="ARBA00004685"/>
    </source>
</evidence>
<dbReference type="PANTHER" id="PTHR33365:SF11">
    <property type="entry name" value="TAT PATHWAY SIGNAL SEQUENCE"/>
    <property type="match status" value="1"/>
</dbReference>
<gene>
    <name evidence="6" type="ORF">B0T11DRAFT_347218</name>
</gene>
<evidence type="ECO:0000256" key="2">
    <source>
        <dbReference type="ARBA" id="ARBA00023002"/>
    </source>
</evidence>
<dbReference type="GO" id="GO:0043386">
    <property type="term" value="P:mycotoxin biosynthetic process"/>
    <property type="evidence" value="ECO:0007669"/>
    <property type="project" value="InterPro"/>
</dbReference>
<dbReference type="Proteomes" id="UP000813385">
    <property type="component" value="Unassembled WGS sequence"/>
</dbReference>
<keyword evidence="5" id="KW-1133">Transmembrane helix</keyword>
<comment type="similarity">
    <text evidence="3">Belongs to the ustYa family.</text>
</comment>
<evidence type="ECO:0008006" key="8">
    <source>
        <dbReference type="Google" id="ProtNLM"/>
    </source>
</evidence>
<name>A0A8K0TUC5_9PEZI</name>
<evidence type="ECO:0000256" key="4">
    <source>
        <dbReference type="SAM" id="MobiDB-lite"/>
    </source>
</evidence>